<organism evidence="1 2">
    <name type="scientific">Nocardioides marmotae</name>
    <dbReference type="NCBI Taxonomy" id="2663857"/>
    <lineage>
        <taxon>Bacteria</taxon>
        <taxon>Bacillati</taxon>
        <taxon>Actinomycetota</taxon>
        <taxon>Actinomycetes</taxon>
        <taxon>Propionibacteriales</taxon>
        <taxon>Nocardioidaceae</taxon>
        <taxon>Nocardioides</taxon>
    </lineage>
</organism>
<proteinExistence type="predicted"/>
<keyword evidence="2" id="KW-1185">Reference proteome</keyword>
<evidence type="ECO:0000313" key="2">
    <source>
        <dbReference type="Proteomes" id="UP000433406"/>
    </source>
</evidence>
<reference evidence="1 2" key="1">
    <citation type="submission" date="2019-10" db="EMBL/GenBank/DDBJ databases">
        <title>Nocardioides novel species isolated from the excrement of Marmot.</title>
        <authorList>
            <person name="Zhang G."/>
        </authorList>
    </citation>
    <scope>NUCLEOTIDE SEQUENCE [LARGE SCALE GENOMIC DNA]</scope>
    <source>
        <strain evidence="2">zg-579</strain>
    </source>
</reference>
<dbReference type="AlphaFoldDB" id="A0A6I3JC46"/>
<comment type="caution">
    <text evidence="1">The sequence shown here is derived from an EMBL/GenBank/DDBJ whole genome shotgun (WGS) entry which is preliminary data.</text>
</comment>
<gene>
    <name evidence="1" type="ORF">GGQ22_11390</name>
</gene>
<name>A0A6I3JC46_9ACTN</name>
<protein>
    <submittedName>
        <fullName evidence="1">Uncharacterized protein</fullName>
    </submittedName>
</protein>
<sequence length="138" mass="15145">MPVPVPADLGRLLRTAVLQHAQGERRRVHLPLVHVGLPGGAERVLAVRPEDHLDHALRADAVAAMRRATARAAGREPLVWLTRTGALELQDVDAAWLAAARTAYAEAGAALVMVVANRHGWWDPRSGAGRTWRRLRER</sequence>
<evidence type="ECO:0000313" key="1">
    <source>
        <dbReference type="EMBL" id="MTB95690.1"/>
    </source>
</evidence>
<dbReference type="EMBL" id="WLCI01000012">
    <property type="protein sequence ID" value="MTB95690.1"/>
    <property type="molecule type" value="Genomic_DNA"/>
</dbReference>
<dbReference type="Proteomes" id="UP000433406">
    <property type="component" value="Unassembled WGS sequence"/>
</dbReference>
<accession>A0A6I3JC46</accession>